<keyword evidence="2" id="KW-0694">RNA-binding</keyword>
<dbReference type="SMART" id="SM00849">
    <property type="entry name" value="Lactamase_B"/>
    <property type="match status" value="1"/>
</dbReference>
<dbReference type="GO" id="GO:0003723">
    <property type="term" value="F:RNA binding"/>
    <property type="evidence" value="ECO:0007669"/>
    <property type="project" value="UniProtKB-KW"/>
</dbReference>
<dbReference type="PANTHER" id="PTHR43694">
    <property type="entry name" value="RIBONUCLEASE J"/>
    <property type="match status" value="1"/>
</dbReference>
<accession>A0A3D4S3M0</accession>
<feature type="domain" description="Metallo-beta-lactamase" evidence="4">
    <location>
        <begin position="14"/>
        <end position="247"/>
    </location>
</feature>
<dbReference type="AlphaFoldDB" id="A0A3D4S3M0"/>
<dbReference type="EMBL" id="DQHO01000013">
    <property type="protein sequence ID" value="HCS93413.1"/>
    <property type="molecule type" value="Genomic_DNA"/>
</dbReference>
<evidence type="ECO:0000256" key="1">
    <source>
        <dbReference type="ARBA" id="ARBA00022839"/>
    </source>
</evidence>
<evidence type="ECO:0000259" key="4">
    <source>
        <dbReference type="SMART" id="SM00849"/>
    </source>
</evidence>
<evidence type="ECO:0000313" key="6">
    <source>
        <dbReference type="Proteomes" id="UP000262195"/>
    </source>
</evidence>
<dbReference type="STRING" id="1121105.GCA_000421665_00025"/>
<keyword evidence="1" id="KW-0269">Exonuclease</keyword>
<gene>
    <name evidence="5" type="ORF">DIW15_01730</name>
</gene>
<evidence type="ECO:0000256" key="2">
    <source>
        <dbReference type="ARBA" id="ARBA00022884"/>
    </source>
</evidence>
<dbReference type="Pfam" id="PF12706">
    <property type="entry name" value="Lactamase_B_2"/>
    <property type="match status" value="1"/>
</dbReference>
<dbReference type="Gene3D" id="3.60.15.10">
    <property type="entry name" value="Ribonuclease Z/Hydroxyacylglutathione hydrolase-like"/>
    <property type="match status" value="1"/>
</dbReference>
<keyword evidence="1" id="KW-0540">Nuclease</keyword>
<protein>
    <submittedName>
        <fullName evidence="5">MBL fold metallo-hydrolase</fullName>
    </submittedName>
</protein>
<sequence>MTKIKFWNGLDTIGGNIVEVATETSRVICDFGAAGDLSAASLDNDYTPLEAGIVTGLIPAIPNLFETSKFEHIVLSDVSESTKNTAIFISHLHLDHMALLRFLPKGTDVYLSEDSVKLFEQLIKVGEDEKVLASIKPFSYEKPVNVGDISVSAYESDHDVIGISALFIATPDFKIIHSGDLRLNGDHPQAVINWVEKAKEWQPDLLLIEGTSFSFDDSDDTTDSDSKTDSDGKEEQEELDDIIPVTEKDLMKRFEKLLLTSKESLVLNPYIRNVERLKNFVDIANMTHRPLILEKPYATVLRTFYPDLFLYVLKEALEDSQLNDSFTRGVSLDEICQEPSHYVLQNSFKHLNRLMKLPGGIYLHSNGEPLGDYDPRFLVLMEILEKYQFTFKSFGASGHASQEDLIKVATAIHATVTVPWHTFKPGHYGKVLEQNGLRVFVPQKNTWYETEEL</sequence>
<evidence type="ECO:0000313" key="5">
    <source>
        <dbReference type="EMBL" id="HCS93413.1"/>
    </source>
</evidence>
<proteinExistence type="predicted"/>
<organism evidence="5 6">
    <name type="scientific">Bavariicoccus seileri</name>
    <dbReference type="NCBI Taxonomy" id="549685"/>
    <lineage>
        <taxon>Bacteria</taxon>
        <taxon>Bacillati</taxon>
        <taxon>Bacillota</taxon>
        <taxon>Bacilli</taxon>
        <taxon>Lactobacillales</taxon>
        <taxon>Enterococcaceae</taxon>
        <taxon>Bavariicoccus</taxon>
    </lineage>
</organism>
<comment type="caution">
    <text evidence="5">The sequence shown here is derived from an EMBL/GenBank/DDBJ whole genome shotgun (WGS) entry which is preliminary data.</text>
</comment>
<dbReference type="InterPro" id="IPR036866">
    <property type="entry name" value="RibonucZ/Hydroxyglut_hydro"/>
</dbReference>
<dbReference type="GO" id="GO:0004527">
    <property type="term" value="F:exonuclease activity"/>
    <property type="evidence" value="ECO:0007669"/>
    <property type="project" value="UniProtKB-KW"/>
</dbReference>
<dbReference type="InterPro" id="IPR042173">
    <property type="entry name" value="RNase_J_2"/>
</dbReference>
<name>A0A3D4S3M0_9ENTE</name>
<reference evidence="5 6" key="1">
    <citation type="journal article" date="2018" name="Nat. Biotechnol.">
        <title>A standardized bacterial taxonomy based on genome phylogeny substantially revises the tree of life.</title>
        <authorList>
            <person name="Parks D.H."/>
            <person name="Chuvochina M."/>
            <person name="Waite D.W."/>
            <person name="Rinke C."/>
            <person name="Skarshewski A."/>
            <person name="Chaumeil P.A."/>
            <person name="Hugenholtz P."/>
        </authorList>
    </citation>
    <scope>NUCLEOTIDE SEQUENCE [LARGE SCALE GENOMIC DNA]</scope>
    <source>
        <strain evidence="5">UBA11306</strain>
    </source>
</reference>
<dbReference type="Proteomes" id="UP000262195">
    <property type="component" value="Unassembled WGS sequence"/>
</dbReference>
<dbReference type="Gene3D" id="3.40.50.10710">
    <property type="entry name" value="Metallo-hydrolase/oxidoreductase"/>
    <property type="match status" value="1"/>
</dbReference>
<dbReference type="InterPro" id="IPR001279">
    <property type="entry name" value="Metallo-B-lactamas"/>
</dbReference>
<dbReference type="SUPFAM" id="SSF56281">
    <property type="entry name" value="Metallo-hydrolase/oxidoreductase"/>
    <property type="match status" value="1"/>
</dbReference>
<keyword evidence="5" id="KW-0378">Hydrolase</keyword>
<feature type="region of interest" description="Disordered" evidence="3">
    <location>
        <begin position="216"/>
        <end position="239"/>
    </location>
</feature>
<dbReference type="PANTHER" id="PTHR43694:SF1">
    <property type="entry name" value="RIBONUCLEASE J"/>
    <property type="match status" value="1"/>
</dbReference>
<feature type="compositionally biased region" description="Basic and acidic residues" evidence="3">
    <location>
        <begin position="224"/>
        <end position="233"/>
    </location>
</feature>
<evidence type="ECO:0000256" key="3">
    <source>
        <dbReference type="SAM" id="MobiDB-lite"/>
    </source>
</evidence>